<dbReference type="Proteomes" id="UP000887159">
    <property type="component" value="Unassembled WGS sequence"/>
</dbReference>
<evidence type="ECO:0000313" key="1">
    <source>
        <dbReference type="EMBL" id="GFY31771.1"/>
    </source>
</evidence>
<comment type="caution">
    <text evidence="1">The sequence shown here is derived from an EMBL/GenBank/DDBJ whole genome shotgun (WGS) entry which is preliminary data.</text>
</comment>
<dbReference type="EMBL" id="BMAU01021400">
    <property type="protein sequence ID" value="GFY31771.1"/>
    <property type="molecule type" value="Genomic_DNA"/>
</dbReference>
<organism evidence="1 2">
    <name type="scientific">Trichonephila clavipes</name>
    <name type="common">Golden silk orbweaver</name>
    <name type="synonym">Nephila clavipes</name>
    <dbReference type="NCBI Taxonomy" id="2585209"/>
    <lineage>
        <taxon>Eukaryota</taxon>
        <taxon>Metazoa</taxon>
        <taxon>Ecdysozoa</taxon>
        <taxon>Arthropoda</taxon>
        <taxon>Chelicerata</taxon>
        <taxon>Arachnida</taxon>
        <taxon>Araneae</taxon>
        <taxon>Araneomorphae</taxon>
        <taxon>Entelegynae</taxon>
        <taxon>Araneoidea</taxon>
        <taxon>Nephilidae</taxon>
        <taxon>Trichonephila</taxon>
    </lineage>
</organism>
<proteinExistence type="predicted"/>
<dbReference type="AlphaFoldDB" id="A0A8X7BHC8"/>
<protein>
    <submittedName>
        <fullName evidence="1">Uncharacterized protein</fullName>
    </submittedName>
</protein>
<gene>
    <name evidence="1" type="ORF">TNCV_4200801</name>
</gene>
<keyword evidence="2" id="KW-1185">Reference proteome</keyword>
<name>A0A8X7BHC8_TRICX</name>
<sequence>MQNREKLSVVEEKCRDLHAWEERKTLCKTGFQECVEDVETWMAYDAECGFQMLNDDKIVTSVQKNPTLSTIKRMKMRTTTT</sequence>
<reference evidence="1" key="1">
    <citation type="submission" date="2020-08" db="EMBL/GenBank/DDBJ databases">
        <title>Multicomponent nature underlies the extraordinary mechanical properties of spider dragline silk.</title>
        <authorList>
            <person name="Kono N."/>
            <person name="Nakamura H."/>
            <person name="Mori M."/>
            <person name="Yoshida Y."/>
            <person name="Ohtoshi R."/>
            <person name="Malay A.D."/>
            <person name="Moran D.A.P."/>
            <person name="Tomita M."/>
            <person name="Numata K."/>
            <person name="Arakawa K."/>
        </authorList>
    </citation>
    <scope>NUCLEOTIDE SEQUENCE</scope>
</reference>
<evidence type="ECO:0000313" key="2">
    <source>
        <dbReference type="Proteomes" id="UP000887159"/>
    </source>
</evidence>
<accession>A0A8X7BHC8</accession>